<evidence type="ECO:0000313" key="1">
    <source>
        <dbReference type="EMBL" id="AIS31580.1"/>
    </source>
</evidence>
<dbReference type="InterPro" id="IPR027417">
    <property type="entry name" value="P-loop_NTPase"/>
</dbReference>
<gene>
    <name evidence="1" type="ORF">BRM9_0760</name>
</gene>
<name>A0A089ZF82_METFO</name>
<dbReference type="KEGG" id="mfc:BRM9_0760"/>
<accession>A0A089ZF82</accession>
<organism evidence="1 2">
    <name type="scientific">Methanobacterium formicicum</name>
    <dbReference type="NCBI Taxonomy" id="2162"/>
    <lineage>
        <taxon>Archaea</taxon>
        <taxon>Methanobacteriati</taxon>
        <taxon>Methanobacteriota</taxon>
        <taxon>Methanomada group</taxon>
        <taxon>Methanobacteria</taxon>
        <taxon>Methanobacteriales</taxon>
        <taxon>Methanobacteriaceae</taxon>
        <taxon>Methanobacterium</taxon>
    </lineage>
</organism>
<reference evidence="1 2" key="1">
    <citation type="submission" date="2013-12" db="EMBL/GenBank/DDBJ databases">
        <title>The complete genome sequence of Methanobacterium sp. BRM9.</title>
        <authorList>
            <consortium name="Pastoral Greenhouse Gas Research Consortium"/>
            <person name="Kelly W.J."/>
            <person name="Leahy S.C."/>
            <person name="Perry R."/>
            <person name="Li D."/>
            <person name="Altermann E."/>
            <person name="Lambie S.C."/>
            <person name="Attwood G.T."/>
        </authorList>
    </citation>
    <scope>NUCLEOTIDE SEQUENCE [LARGE SCALE GENOMIC DNA]</scope>
    <source>
        <strain evidence="1 2">BRM9</strain>
    </source>
</reference>
<dbReference type="STRING" id="2162.BRM9_0760"/>
<dbReference type="Proteomes" id="UP000029661">
    <property type="component" value="Chromosome"/>
</dbReference>
<dbReference type="SUPFAM" id="SSF52540">
    <property type="entry name" value="P-loop containing nucleoside triphosphate hydrolases"/>
    <property type="match status" value="1"/>
</dbReference>
<protein>
    <submittedName>
        <fullName evidence="1">Uncharacterized protein</fullName>
    </submittedName>
</protein>
<proteinExistence type="predicted"/>
<dbReference type="EMBL" id="CP006933">
    <property type="protein sequence ID" value="AIS31580.1"/>
    <property type="molecule type" value="Genomic_DNA"/>
</dbReference>
<evidence type="ECO:0000313" key="2">
    <source>
        <dbReference type="Proteomes" id="UP000029661"/>
    </source>
</evidence>
<sequence length="1406" mass="166847">MQMNLNWHEIRTINNSLNEGFEEFVCQLARKEEIINKKRFIRKGKPDAGVECYWALEDGSEWAWQAKYFTNSLTNTQWGEIDHSVRTVIEKHKNVSRYIIAMPLDPPDARRKDQTSMQQKWEDHIEKWESWAREENLEIEFVPWWSSDLIERLQRPENSGFVYFWFNKEEFTDEWFKEYLDIATSNLGERYTPHLNVKLKIAKMFDGVARDEKLEEQFRENLHEFLIKLKNNKLRIDDEVIKENKKGLQENIGVLVDQYNKIPFDNVDLIDYDTILEIINNIESILFKLETRIHDLKSQEDTTRNDEQIYDHALYYLRDTYPSLDIFKGFINSDTIKLTNNPFLLLDGEAGVGKSHLLADVANKRFNEDKNSILLLGQHFASNDDPWSIIFNQLKLNCRLDEFLDALECKAQIQGSRIIIFIDAINEGNGRSLWRNHLPGFLQSLKPYKWLGLVLSLRTSYVNLLAPENDQLNGLIIRHTHYGFRDVEYKASKLFFENYNIEQPTIPLLHPEFQNPLFLKIFCDGINKSGLFRIPDGMQGITQIINFFITAINNRLSEDFDYPESINIVDKVVMKLIEYNLENDLLYIPFEEAYSLIIELQNQYNISGNFIDSLISEGIISKNLYWKNNEESEEGIYIAYERFEDHLTVSYLLNYINEDSLKEEFEEEGSLYRFTKDSRALNYNRGIIEALSIQLPEKFGNELYEVVPVNKGAKKWEENRFKIQIAEAFISSFLWRKYSTLNEKIYDYINQTVLHFKTTYDLFWETMISVAPLPGHLLNADKTHEILIKLSLANRDASWTREIHYGCTDYTPIKRLIDWAWSSEDKSHISDESIRLSSIMLAWFLTSTNRRLRDSTTKALICLLKDRINVLTDVLIKFEEVNDPYIYERLFAVAYGCASRTKKTESIKELAEYIYETIFNKDLVYPHILLRDYARNVIEYALYLELDINIEINKIRPPYNSNFPIIPKDEEIKDYRLSVDRKNPQDFNSSQNWILHSMEVEHTRDGLVAPYGDFGRYVFQGNFRHWKQLNPIDLKNIAIKRVFDLGYDVNKHGEFDREIQNRHYDRHFVATERIGKKYQWIAMYELLSQVSDKYKMNKDHCSNNKEMTLFQGPWAPFVRNIDPTVLKYKKEGNQPDLSLFESFYDNFNMDHKSWLNIRDDYPDPVKIININWDNDEWLILNGNLEWKEPELLGEEEYSLPRKQLWYQIRSFLVKKNDFESIINILENKNFMELEMPNSIEMHYIFNREFYWSPAYNCFIDFFHENNDQIIREEEPSQRNIELIETSEMNAFYSEYDKSNELSSGLKPSIDIFRAMQLKYGEEDGIYYSQDNKKICCDLSEFYSVGYNLIIEKDSFLKFLEENNYCVFWTVLGEKNVSGDYNHDEHWPSVSGFYYFKNNLIGHLNNL</sequence>
<dbReference type="GeneID" id="24791914"/>
<dbReference type="RefSeq" id="WP_156104947.1">
    <property type="nucleotide sequence ID" value="NZ_CP006933.1"/>
</dbReference>